<keyword evidence="6" id="KW-1185">Reference proteome</keyword>
<name>A0A4P6XSQ5_9ASCO</name>
<evidence type="ECO:0000256" key="4">
    <source>
        <dbReference type="SAM" id="MobiDB-lite"/>
    </source>
</evidence>
<dbReference type="GO" id="GO:0003723">
    <property type="term" value="F:RNA binding"/>
    <property type="evidence" value="ECO:0007669"/>
    <property type="project" value="UniProtKB-KW"/>
</dbReference>
<dbReference type="Gene3D" id="3.30.70.330">
    <property type="match status" value="1"/>
</dbReference>
<dbReference type="AlphaFoldDB" id="A0A4P6XSQ5"/>
<dbReference type="PANTHER" id="PTHR23139">
    <property type="entry name" value="RNA-BINDING PROTEIN"/>
    <property type="match status" value="1"/>
</dbReference>
<dbReference type="GO" id="GO:0006397">
    <property type="term" value="P:mRNA processing"/>
    <property type="evidence" value="ECO:0007669"/>
    <property type="project" value="UniProtKB-KW"/>
</dbReference>
<reference evidence="6" key="1">
    <citation type="submission" date="2019-03" db="EMBL/GenBank/DDBJ databases">
        <title>Snf2 controls pulcherriminic acid biosynthesis and connects pigmentation and antifungal activity of the yeast Metschnikowia pulcherrima.</title>
        <authorList>
            <person name="Gore-Lloyd D."/>
            <person name="Sumann I."/>
            <person name="Brachmann A.O."/>
            <person name="Schneeberger K."/>
            <person name="Ortiz-Merino R.A."/>
            <person name="Moreno-Beltran M."/>
            <person name="Schlaefli M."/>
            <person name="Kirner P."/>
            <person name="Santos Kron A."/>
            <person name="Wolfe K.H."/>
            <person name="Piel J."/>
            <person name="Ahrens C.H."/>
            <person name="Henk D."/>
            <person name="Freimoser F.M."/>
        </authorList>
    </citation>
    <scope>NUCLEOTIDE SEQUENCE [LARGE SCALE GENOMIC DNA]</scope>
    <source>
        <strain evidence="6">APC 1.2</strain>
    </source>
</reference>
<evidence type="ECO:0000313" key="6">
    <source>
        <dbReference type="Proteomes" id="UP000292447"/>
    </source>
</evidence>
<dbReference type="InterPro" id="IPR012677">
    <property type="entry name" value="Nucleotide-bd_a/b_plait_sf"/>
</dbReference>
<dbReference type="InterPro" id="IPR035979">
    <property type="entry name" value="RBD_domain_sf"/>
</dbReference>
<evidence type="ECO:0000256" key="1">
    <source>
        <dbReference type="ARBA" id="ARBA00022664"/>
    </source>
</evidence>
<proteinExistence type="predicted"/>
<keyword evidence="2" id="KW-0694">RNA-binding</keyword>
<evidence type="ECO:0000313" key="5">
    <source>
        <dbReference type="EMBL" id="QBM88874.1"/>
    </source>
</evidence>
<feature type="region of interest" description="Disordered" evidence="4">
    <location>
        <begin position="23"/>
        <end position="107"/>
    </location>
</feature>
<organism evidence="5 6">
    <name type="scientific">Metschnikowia aff. pulcherrima</name>
    <dbReference type="NCBI Taxonomy" id="2163413"/>
    <lineage>
        <taxon>Eukaryota</taxon>
        <taxon>Fungi</taxon>
        <taxon>Dikarya</taxon>
        <taxon>Ascomycota</taxon>
        <taxon>Saccharomycotina</taxon>
        <taxon>Pichiomycetes</taxon>
        <taxon>Metschnikowiaceae</taxon>
        <taxon>Metschnikowia</taxon>
    </lineage>
</organism>
<dbReference type="STRING" id="2163413.A0A4P6XSQ5"/>
<dbReference type="SUPFAM" id="SSF54928">
    <property type="entry name" value="RNA-binding domain, RBD"/>
    <property type="match status" value="1"/>
</dbReference>
<evidence type="ECO:0000256" key="2">
    <source>
        <dbReference type="ARBA" id="ARBA00022884"/>
    </source>
</evidence>
<dbReference type="EMBL" id="CP034458">
    <property type="protein sequence ID" value="QBM88874.1"/>
    <property type="molecule type" value="Genomic_DNA"/>
</dbReference>
<dbReference type="Proteomes" id="UP000292447">
    <property type="component" value="Chromosome III"/>
</dbReference>
<keyword evidence="1" id="KW-0507">mRNA processing</keyword>
<feature type="compositionally biased region" description="Basic and acidic residues" evidence="4">
    <location>
        <begin position="25"/>
        <end position="93"/>
    </location>
</feature>
<dbReference type="GO" id="GO:0008380">
    <property type="term" value="P:RNA splicing"/>
    <property type="evidence" value="ECO:0007669"/>
    <property type="project" value="UniProtKB-KW"/>
</dbReference>
<protein>
    <submittedName>
        <fullName evidence="5">Splicing factor U2AF subunit</fullName>
    </submittedName>
</protein>
<dbReference type="CDD" id="cd12232">
    <property type="entry name" value="RRM3_U2AF65"/>
    <property type="match status" value="1"/>
</dbReference>
<accession>A0A4P6XSQ5</accession>
<gene>
    <name evidence="5" type="primary">MPUL0C08550</name>
    <name evidence="5" type="ORF">METSCH_C08550</name>
</gene>
<keyword evidence="3" id="KW-0508">mRNA splicing</keyword>
<evidence type="ECO:0000256" key="3">
    <source>
        <dbReference type="ARBA" id="ARBA00023187"/>
    </source>
</evidence>
<sequence>MSYNYNSYKADGRLDNSSRHAIASRQDHHYRELEPRERVRETRGLENSREWRNGGHDYDYRDRPSMERLPARQTNERRPYRYQEGKNSRELRGGDLNPEAPVDPDSRLTKEELIKKYERRLIGLLHVPIIDKFPIIGSQWGIKPKGFEKVTAQRAKLSGLFPLPGSPRPVDVTKLEGLIKDGCTEDGILLASSKIDPLDSRNSCIVIIEGVDFLKVDHLLVADYINKFIGLADLKGVSLGNNIERKRKTKDDRKLIIEFKSSVAATLALALDGQRIPAERLDTNAEVPLHLSRPGEYVVQCLPPYKTPKDEVDEEVLDSPRKLTLSVNKAASESALVDGLNEIAPLRAFQYLREVGTKEPLGIAFVEFFIDPKDFPSTKSALKQTMTYLKQASELSMVTEARFSCLKLSDGDVIETSIQDCPIELKTLRGLVRNEYVAFHPKLKVIQLINCVTAADLIEEESYKFIEHDILLEASSLGKVVSMKIPRPPHDYSPGILQLTQPGIGKVYIEFETEQMALSALMSMAGRSYNDRTVLCAFYSHDDYANGLF</sequence>